<dbReference type="PANTHER" id="PTHR42928">
    <property type="entry name" value="TRICARBOXYLATE-BINDING PROTEIN"/>
    <property type="match status" value="1"/>
</dbReference>
<dbReference type="PIRSF" id="PIRSF017082">
    <property type="entry name" value="YflP"/>
    <property type="match status" value="1"/>
</dbReference>
<protein>
    <submittedName>
        <fullName evidence="2">Tripartite tricarboxylate transporter family receptor</fullName>
    </submittedName>
</protein>
<dbReference type="Pfam" id="PF03401">
    <property type="entry name" value="TctC"/>
    <property type="match status" value="1"/>
</dbReference>
<name>A0A0U2W8H8_9BACL</name>
<dbReference type="SUPFAM" id="SSF53850">
    <property type="entry name" value="Periplasmic binding protein-like II"/>
    <property type="match status" value="1"/>
</dbReference>
<gene>
    <name evidence="2" type="ORF">IJ22_33640</name>
</gene>
<keyword evidence="3" id="KW-1185">Reference proteome</keyword>
<comment type="similarity">
    <text evidence="1">Belongs to the UPF0065 (bug) family.</text>
</comment>
<dbReference type="STRING" id="162209.IJ22_33640"/>
<evidence type="ECO:0000313" key="2">
    <source>
        <dbReference type="EMBL" id="ALS23725.1"/>
    </source>
</evidence>
<keyword evidence="2" id="KW-0675">Receptor</keyword>
<evidence type="ECO:0000313" key="3">
    <source>
        <dbReference type="Proteomes" id="UP000061660"/>
    </source>
</evidence>
<dbReference type="EMBL" id="CP013652">
    <property type="protein sequence ID" value="ALS23725.1"/>
    <property type="molecule type" value="Genomic_DNA"/>
</dbReference>
<evidence type="ECO:0000256" key="1">
    <source>
        <dbReference type="ARBA" id="ARBA00006987"/>
    </source>
</evidence>
<dbReference type="PATRIC" id="fig|162209.4.peg.3599"/>
<accession>A0A0U2W8H8</accession>
<dbReference type="PROSITE" id="PS51257">
    <property type="entry name" value="PROKAR_LIPOPROTEIN"/>
    <property type="match status" value="1"/>
</dbReference>
<dbReference type="InterPro" id="IPR042100">
    <property type="entry name" value="Bug_dom1"/>
</dbReference>
<dbReference type="InterPro" id="IPR005064">
    <property type="entry name" value="BUG"/>
</dbReference>
<sequence length="335" mass="36178" precursor="true">MKKNVITMLAVLLTLTLLFGCAQAPKQGEQAQSGQPEAAKAKFPTKPINLIVPWAAGGSTDLMARTLAKEVEKELGQPVMVVNKAGGGGTLAVTEVSKSAPDGYTLVISSNSPFTTQPLLNQLEYSIDDFRIVHATTFEDLVFAAHVDSPYKTLDDVLNAKGSGKAIKYATSGAGGLSNLAAETFFETAGMKRQHVPYKSGAEVATAVLGQQVDIGIAHPGELMEYVKSGKIRFIGVFNEKRVPEMPDVPTMSEKGIDVKWGVYKFIAVPKGTPEDVYQVLNKAFAKAFASDAFHDFLTKSNLIANNDSPHQVEEKIRTELKVTKEWIDKIGFGK</sequence>
<dbReference type="OrthoDB" id="8881899at2"/>
<dbReference type="PANTHER" id="PTHR42928:SF5">
    <property type="entry name" value="BLR1237 PROTEIN"/>
    <property type="match status" value="1"/>
</dbReference>
<reference evidence="3" key="1">
    <citation type="submission" date="2015-12" db="EMBL/GenBank/DDBJ databases">
        <title>Complete genome sequences of two moderately thermophilic Paenibacillus species.</title>
        <authorList>
            <person name="Butler R.III."/>
            <person name="Wang J."/>
            <person name="Stark B.C."/>
            <person name="Pombert J.-F."/>
        </authorList>
    </citation>
    <scope>NUCLEOTIDE SEQUENCE [LARGE SCALE GENOMIC DNA]</scope>
    <source>
        <strain evidence="3">32O-Y</strain>
    </source>
</reference>
<dbReference type="Gene3D" id="3.40.190.150">
    <property type="entry name" value="Bordetella uptake gene, domain 1"/>
    <property type="match status" value="1"/>
</dbReference>
<dbReference type="KEGG" id="pnp:IJ22_33640"/>
<dbReference type="AlphaFoldDB" id="A0A0U2W8H8"/>
<proteinExistence type="inferred from homology"/>
<dbReference type="CDD" id="cd07012">
    <property type="entry name" value="PBP2_Bug_TTT"/>
    <property type="match status" value="1"/>
</dbReference>
<dbReference type="RefSeq" id="WP_062409588.1">
    <property type="nucleotide sequence ID" value="NZ_BJCS01000010.1"/>
</dbReference>
<dbReference type="Gene3D" id="3.40.190.10">
    <property type="entry name" value="Periplasmic binding protein-like II"/>
    <property type="match status" value="1"/>
</dbReference>
<reference evidence="2 3" key="2">
    <citation type="journal article" date="2016" name="Genome Announc.">
        <title>Complete Genome Sequences of Two Interactive Moderate Thermophiles, Paenibacillus napthalenovorans 32O-Y and Paenibacillus sp. 32O-W.</title>
        <authorList>
            <person name="Butler R.R.III."/>
            <person name="Wang J."/>
            <person name="Stark B.C."/>
            <person name="Pombert J.F."/>
        </authorList>
    </citation>
    <scope>NUCLEOTIDE SEQUENCE [LARGE SCALE GENOMIC DNA]</scope>
    <source>
        <strain evidence="2 3">32O-Y</strain>
    </source>
</reference>
<organism evidence="2 3">
    <name type="scientific">Paenibacillus naphthalenovorans</name>
    <dbReference type="NCBI Taxonomy" id="162209"/>
    <lineage>
        <taxon>Bacteria</taxon>
        <taxon>Bacillati</taxon>
        <taxon>Bacillota</taxon>
        <taxon>Bacilli</taxon>
        <taxon>Bacillales</taxon>
        <taxon>Paenibacillaceae</taxon>
        <taxon>Paenibacillus</taxon>
    </lineage>
</organism>
<dbReference type="Proteomes" id="UP000061660">
    <property type="component" value="Chromosome"/>
</dbReference>